<keyword evidence="4 7" id="KW-0812">Transmembrane</keyword>
<comment type="caution">
    <text evidence="9">The sequence shown here is derived from an EMBL/GenBank/DDBJ whole genome shotgun (WGS) entry which is preliminary data.</text>
</comment>
<feature type="transmembrane region" description="Helical" evidence="8">
    <location>
        <begin position="20"/>
        <end position="37"/>
    </location>
</feature>
<reference evidence="10" key="1">
    <citation type="journal article" date="2019" name="Int. J. Syst. Evol. Microbiol.">
        <title>The Global Catalogue of Microorganisms (GCM) 10K type strain sequencing project: providing services to taxonomists for standard genome sequencing and annotation.</title>
        <authorList>
            <consortium name="The Broad Institute Genomics Platform"/>
            <consortium name="The Broad Institute Genome Sequencing Center for Infectious Disease"/>
            <person name="Wu L."/>
            <person name="Ma J."/>
        </authorList>
    </citation>
    <scope>NUCLEOTIDE SEQUENCE [LARGE SCALE GENOMIC DNA]</scope>
    <source>
        <strain evidence="10">CGMCC 1.12766</strain>
    </source>
</reference>
<keyword evidence="10" id="KW-1185">Reference proteome</keyword>
<evidence type="ECO:0000256" key="3">
    <source>
        <dbReference type="ARBA" id="ARBA00022475"/>
    </source>
</evidence>
<evidence type="ECO:0000256" key="6">
    <source>
        <dbReference type="ARBA" id="ARBA00023136"/>
    </source>
</evidence>
<name>A0ABQ1XYN9_9PROT</name>
<evidence type="ECO:0000313" key="9">
    <source>
        <dbReference type="EMBL" id="GGH06385.1"/>
    </source>
</evidence>
<evidence type="ECO:0000256" key="2">
    <source>
        <dbReference type="ARBA" id="ARBA00005811"/>
    </source>
</evidence>
<sequence length="137" mass="15292">MRRRKNRANDSADVNMTPMLDIVFILLIFFIVTATFLQEEGIDMRPPPPSETPPEDSNPVILVQITDQNRVFVNQDQTSADRVMAAVSRLRAEAPNSAVLIQPDDEAFHGITVQIWDEMMANGIPVSINRDRSGGQS</sequence>
<comment type="similarity">
    <text evidence="2 7">Belongs to the ExbD/TolR family.</text>
</comment>
<comment type="subcellular location">
    <subcellularLocation>
        <location evidence="1">Cell membrane</location>
        <topology evidence="1">Single-pass membrane protein</topology>
    </subcellularLocation>
    <subcellularLocation>
        <location evidence="7">Cell membrane</location>
        <topology evidence="7">Single-pass type II membrane protein</topology>
    </subcellularLocation>
</comment>
<proteinExistence type="inferred from homology"/>
<keyword evidence="7" id="KW-0813">Transport</keyword>
<evidence type="ECO:0000256" key="7">
    <source>
        <dbReference type="RuleBase" id="RU003879"/>
    </source>
</evidence>
<organism evidence="9 10">
    <name type="scientific">Glycocaulis albus</name>
    <dbReference type="NCBI Taxonomy" id="1382801"/>
    <lineage>
        <taxon>Bacteria</taxon>
        <taxon>Pseudomonadati</taxon>
        <taxon>Pseudomonadota</taxon>
        <taxon>Alphaproteobacteria</taxon>
        <taxon>Maricaulales</taxon>
        <taxon>Maricaulaceae</taxon>
        <taxon>Glycocaulis</taxon>
    </lineage>
</organism>
<dbReference type="PANTHER" id="PTHR30558:SF13">
    <property type="entry name" value="BIOPOLYMER TRANSPORT PROTEIN EXBD2"/>
    <property type="match status" value="1"/>
</dbReference>
<keyword evidence="5 8" id="KW-1133">Transmembrane helix</keyword>
<evidence type="ECO:0000313" key="10">
    <source>
        <dbReference type="Proteomes" id="UP000648722"/>
    </source>
</evidence>
<evidence type="ECO:0000256" key="1">
    <source>
        <dbReference type="ARBA" id="ARBA00004162"/>
    </source>
</evidence>
<dbReference type="Gene3D" id="3.30.420.270">
    <property type="match status" value="1"/>
</dbReference>
<protein>
    <submittedName>
        <fullName evidence="9">Biopolymer transporter protein ExbD</fullName>
    </submittedName>
</protein>
<evidence type="ECO:0000256" key="4">
    <source>
        <dbReference type="ARBA" id="ARBA00022692"/>
    </source>
</evidence>
<evidence type="ECO:0000256" key="8">
    <source>
        <dbReference type="SAM" id="Phobius"/>
    </source>
</evidence>
<dbReference type="RefSeq" id="WP_188452805.1">
    <property type="nucleotide sequence ID" value="NZ_BMFS01000012.1"/>
</dbReference>
<accession>A0ABQ1XYN9</accession>
<dbReference type="Pfam" id="PF02472">
    <property type="entry name" value="ExbD"/>
    <property type="match status" value="1"/>
</dbReference>
<keyword evidence="3" id="KW-1003">Cell membrane</keyword>
<evidence type="ECO:0000256" key="5">
    <source>
        <dbReference type="ARBA" id="ARBA00022989"/>
    </source>
</evidence>
<dbReference type="InterPro" id="IPR003400">
    <property type="entry name" value="ExbD"/>
</dbReference>
<keyword evidence="7" id="KW-0653">Protein transport</keyword>
<dbReference type="EMBL" id="BMFS01000012">
    <property type="protein sequence ID" value="GGH06385.1"/>
    <property type="molecule type" value="Genomic_DNA"/>
</dbReference>
<keyword evidence="6 8" id="KW-0472">Membrane</keyword>
<gene>
    <name evidence="9" type="ORF">GCM10007420_23640</name>
</gene>
<dbReference type="Proteomes" id="UP000648722">
    <property type="component" value="Unassembled WGS sequence"/>
</dbReference>
<dbReference type="PANTHER" id="PTHR30558">
    <property type="entry name" value="EXBD MEMBRANE COMPONENT OF PMF-DRIVEN MACROMOLECULE IMPORT SYSTEM"/>
    <property type="match status" value="1"/>
</dbReference>